<protein>
    <submittedName>
        <fullName evidence="6">TetR family transcriptional regulator</fullName>
    </submittedName>
</protein>
<evidence type="ECO:0000313" key="7">
    <source>
        <dbReference type="Proteomes" id="UP000294664"/>
    </source>
</evidence>
<comment type="caution">
    <text evidence="6">The sequence shown here is derived from an EMBL/GenBank/DDBJ whole genome shotgun (WGS) entry which is preliminary data.</text>
</comment>
<gene>
    <name evidence="6" type="ORF">EDC64_102172</name>
</gene>
<dbReference type="InterPro" id="IPR001647">
    <property type="entry name" value="HTH_TetR"/>
</dbReference>
<organism evidence="6 7">
    <name type="scientific">Aquabacter spiritensis</name>
    <dbReference type="NCBI Taxonomy" id="933073"/>
    <lineage>
        <taxon>Bacteria</taxon>
        <taxon>Pseudomonadati</taxon>
        <taxon>Pseudomonadota</taxon>
        <taxon>Alphaproteobacteria</taxon>
        <taxon>Hyphomicrobiales</taxon>
        <taxon>Xanthobacteraceae</taxon>
        <taxon>Aquabacter</taxon>
    </lineage>
</organism>
<accession>A0A4R3M1U2</accession>
<keyword evidence="2 4" id="KW-0238">DNA-binding</keyword>
<dbReference type="EMBL" id="SMAI01000002">
    <property type="protein sequence ID" value="TCT06693.1"/>
    <property type="molecule type" value="Genomic_DNA"/>
</dbReference>
<dbReference type="GO" id="GO:0003677">
    <property type="term" value="F:DNA binding"/>
    <property type="evidence" value="ECO:0007669"/>
    <property type="project" value="UniProtKB-UniRule"/>
</dbReference>
<dbReference type="RefSeq" id="WP_132030174.1">
    <property type="nucleotide sequence ID" value="NZ_SMAI01000002.1"/>
</dbReference>
<dbReference type="InterPro" id="IPR036271">
    <property type="entry name" value="Tet_transcr_reg_TetR-rel_C_sf"/>
</dbReference>
<reference evidence="6 7" key="1">
    <citation type="submission" date="2019-03" db="EMBL/GenBank/DDBJ databases">
        <title>Genomic Encyclopedia of Type Strains, Phase IV (KMG-IV): sequencing the most valuable type-strain genomes for metagenomic binning, comparative biology and taxonomic classification.</title>
        <authorList>
            <person name="Goeker M."/>
        </authorList>
    </citation>
    <scope>NUCLEOTIDE SEQUENCE [LARGE SCALE GENOMIC DNA]</scope>
    <source>
        <strain evidence="6 7">DSM 9035</strain>
    </source>
</reference>
<evidence type="ECO:0000259" key="5">
    <source>
        <dbReference type="PROSITE" id="PS50977"/>
    </source>
</evidence>
<dbReference type="AlphaFoldDB" id="A0A4R3M1U2"/>
<feature type="DNA-binding region" description="H-T-H motif" evidence="4">
    <location>
        <begin position="29"/>
        <end position="48"/>
    </location>
</feature>
<evidence type="ECO:0000256" key="2">
    <source>
        <dbReference type="ARBA" id="ARBA00023125"/>
    </source>
</evidence>
<evidence type="ECO:0000313" key="6">
    <source>
        <dbReference type="EMBL" id="TCT06693.1"/>
    </source>
</evidence>
<keyword evidence="1" id="KW-0805">Transcription regulation</keyword>
<dbReference type="PROSITE" id="PS50977">
    <property type="entry name" value="HTH_TETR_2"/>
    <property type="match status" value="1"/>
</dbReference>
<evidence type="ECO:0000256" key="4">
    <source>
        <dbReference type="PROSITE-ProRule" id="PRU00335"/>
    </source>
</evidence>
<keyword evidence="3" id="KW-0804">Transcription</keyword>
<sequence>MAGVRRFDEEDVLAKAEAVFRAKGFGATSMLDLACATGVQRGSLYHAYGDKEELFLRTFGRYEARFLATVAQALEGPDIRLALQAFLEAAIDNMTSGSPAPGCLSTRTAGEPTGARIRTEVRGLLDGLDAILMAALARPGAAERLAVPAEAAARLVVTFTRGLAVMERVYGDPAALRATARTLVDLLVPPDPAV</sequence>
<dbReference type="Pfam" id="PF00440">
    <property type="entry name" value="TetR_N"/>
    <property type="match status" value="1"/>
</dbReference>
<feature type="domain" description="HTH tetR-type" evidence="5">
    <location>
        <begin position="6"/>
        <end position="66"/>
    </location>
</feature>
<dbReference type="SUPFAM" id="SSF48498">
    <property type="entry name" value="Tetracyclin repressor-like, C-terminal domain"/>
    <property type="match status" value="1"/>
</dbReference>
<dbReference type="SUPFAM" id="SSF46689">
    <property type="entry name" value="Homeodomain-like"/>
    <property type="match status" value="1"/>
</dbReference>
<dbReference type="Gene3D" id="1.10.357.10">
    <property type="entry name" value="Tetracycline Repressor, domain 2"/>
    <property type="match status" value="1"/>
</dbReference>
<dbReference type="PANTHER" id="PTHR47506">
    <property type="entry name" value="TRANSCRIPTIONAL REGULATORY PROTEIN"/>
    <property type="match status" value="1"/>
</dbReference>
<dbReference type="PANTHER" id="PTHR47506:SF1">
    <property type="entry name" value="HTH-TYPE TRANSCRIPTIONAL REGULATOR YJDC"/>
    <property type="match status" value="1"/>
</dbReference>
<dbReference type="Gene3D" id="1.10.10.60">
    <property type="entry name" value="Homeodomain-like"/>
    <property type="match status" value="1"/>
</dbReference>
<keyword evidence="7" id="KW-1185">Reference proteome</keyword>
<evidence type="ECO:0000256" key="3">
    <source>
        <dbReference type="ARBA" id="ARBA00023163"/>
    </source>
</evidence>
<evidence type="ECO:0000256" key="1">
    <source>
        <dbReference type="ARBA" id="ARBA00023015"/>
    </source>
</evidence>
<proteinExistence type="predicted"/>
<dbReference type="OrthoDB" id="9795242at2"/>
<name>A0A4R3M1U2_9HYPH</name>
<dbReference type="Proteomes" id="UP000294664">
    <property type="component" value="Unassembled WGS sequence"/>
</dbReference>
<dbReference type="InterPro" id="IPR009057">
    <property type="entry name" value="Homeodomain-like_sf"/>
</dbReference>
<dbReference type="PRINTS" id="PR00455">
    <property type="entry name" value="HTHTETR"/>
</dbReference>